<evidence type="ECO:0000313" key="3">
    <source>
        <dbReference type="EMBL" id="KAL0003809.1"/>
    </source>
</evidence>
<dbReference type="CDD" id="cd06222">
    <property type="entry name" value="RNase_H_like"/>
    <property type="match status" value="1"/>
</dbReference>
<evidence type="ECO:0000313" key="4">
    <source>
        <dbReference type="Proteomes" id="UP001459277"/>
    </source>
</evidence>
<dbReference type="InterPro" id="IPR012337">
    <property type="entry name" value="RNaseH-like_sf"/>
</dbReference>
<evidence type="ECO:0000259" key="1">
    <source>
        <dbReference type="Pfam" id="PF13456"/>
    </source>
</evidence>
<sequence>MEKGRATFNEGSMWTIGRDSKVNFWWENWTGKGALRYMIQGPLTQGADKWKVGDILSDLCWDWDRIPFEIPPQVKSIIQTTPIPFTSRDQDKLAWSGNPRGIFDLRSAYSITTKEVFAPPFNYAWIWKLQTLPRIKTFLWLCTHNSIGVKVCLAKRGVVVDELCLICQREPESIIHAIRDCAWVKAVWVQLGVSISNQAFWMSNLQEWISLNGKTNSSSDRELWGLREGLLLCCNLNIDSLVVELDAQAVVEIFKNATYVNNVISPLLDDCRRLTARFHRIRFNHCYRQANRCADLLARMGAIQDVDFISFSSPAMDICNAFEDDCDGVLFNRMCPVLDVIV</sequence>
<dbReference type="SUPFAM" id="SSF53098">
    <property type="entry name" value="Ribonuclease H-like"/>
    <property type="match status" value="1"/>
</dbReference>
<name>A0AAW2D0G9_9ROSI</name>
<dbReference type="PANTHER" id="PTHR47723">
    <property type="entry name" value="OS05G0353850 PROTEIN"/>
    <property type="match status" value="1"/>
</dbReference>
<dbReference type="InterPro" id="IPR002156">
    <property type="entry name" value="RNaseH_domain"/>
</dbReference>
<protein>
    <recommendedName>
        <fullName evidence="5">RNase H type-1 domain-containing protein</fullName>
    </recommendedName>
</protein>
<dbReference type="Gene3D" id="3.30.420.10">
    <property type="entry name" value="Ribonuclease H-like superfamily/Ribonuclease H"/>
    <property type="match status" value="1"/>
</dbReference>
<comment type="caution">
    <text evidence="3">The sequence shown here is derived from an EMBL/GenBank/DDBJ whole genome shotgun (WGS) entry which is preliminary data.</text>
</comment>
<gene>
    <name evidence="3" type="ORF">SO802_011370</name>
</gene>
<dbReference type="InterPro" id="IPR044730">
    <property type="entry name" value="RNase_H-like_dom_plant"/>
</dbReference>
<dbReference type="GO" id="GO:0004523">
    <property type="term" value="F:RNA-DNA hybrid ribonuclease activity"/>
    <property type="evidence" value="ECO:0007669"/>
    <property type="project" value="InterPro"/>
</dbReference>
<organism evidence="3 4">
    <name type="scientific">Lithocarpus litseifolius</name>
    <dbReference type="NCBI Taxonomy" id="425828"/>
    <lineage>
        <taxon>Eukaryota</taxon>
        <taxon>Viridiplantae</taxon>
        <taxon>Streptophyta</taxon>
        <taxon>Embryophyta</taxon>
        <taxon>Tracheophyta</taxon>
        <taxon>Spermatophyta</taxon>
        <taxon>Magnoliopsida</taxon>
        <taxon>eudicotyledons</taxon>
        <taxon>Gunneridae</taxon>
        <taxon>Pentapetalae</taxon>
        <taxon>rosids</taxon>
        <taxon>fabids</taxon>
        <taxon>Fagales</taxon>
        <taxon>Fagaceae</taxon>
        <taxon>Lithocarpus</taxon>
    </lineage>
</organism>
<evidence type="ECO:0008006" key="5">
    <source>
        <dbReference type="Google" id="ProtNLM"/>
    </source>
</evidence>
<dbReference type="Pfam" id="PF13456">
    <property type="entry name" value="RVT_3"/>
    <property type="match status" value="1"/>
</dbReference>
<proteinExistence type="predicted"/>
<evidence type="ECO:0000259" key="2">
    <source>
        <dbReference type="Pfam" id="PF13966"/>
    </source>
</evidence>
<dbReference type="InterPro" id="IPR036397">
    <property type="entry name" value="RNaseH_sf"/>
</dbReference>
<dbReference type="AlphaFoldDB" id="A0AAW2D0G9"/>
<keyword evidence="4" id="KW-1185">Reference proteome</keyword>
<dbReference type="Proteomes" id="UP001459277">
    <property type="component" value="Unassembled WGS sequence"/>
</dbReference>
<reference evidence="3 4" key="1">
    <citation type="submission" date="2024-01" db="EMBL/GenBank/DDBJ databases">
        <title>A telomere-to-telomere, gap-free genome of sweet tea (Lithocarpus litseifolius).</title>
        <authorList>
            <person name="Zhou J."/>
        </authorList>
    </citation>
    <scope>NUCLEOTIDE SEQUENCE [LARGE SCALE GENOMIC DNA]</scope>
    <source>
        <strain evidence="3">Zhou-2022a</strain>
        <tissue evidence="3">Leaf</tissue>
    </source>
</reference>
<dbReference type="EMBL" id="JAZDWU010000004">
    <property type="protein sequence ID" value="KAL0003809.1"/>
    <property type="molecule type" value="Genomic_DNA"/>
</dbReference>
<dbReference type="Pfam" id="PF13966">
    <property type="entry name" value="zf-RVT"/>
    <property type="match status" value="1"/>
</dbReference>
<dbReference type="InterPro" id="IPR053151">
    <property type="entry name" value="RNase_H-like"/>
</dbReference>
<dbReference type="PANTHER" id="PTHR47723:SF19">
    <property type="entry name" value="POLYNUCLEOTIDYL TRANSFERASE, RIBONUCLEASE H-LIKE SUPERFAMILY PROTEIN"/>
    <property type="match status" value="1"/>
</dbReference>
<feature type="domain" description="Reverse transcriptase zinc-binding" evidence="2">
    <location>
        <begin position="103"/>
        <end position="188"/>
    </location>
</feature>
<dbReference type="InterPro" id="IPR026960">
    <property type="entry name" value="RVT-Znf"/>
</dbReference>
<dbReference type="GO" id="GO:0003676">
    <property type="term" value="F:nucleic acid binding"/>
    <property type="evidence" value="ECO:0007669"/>
    <property type="project" value="InterPro"/>
</dbReference>
<accession>A0AAW2D0G9</accession>
<feature type="domain" description="RNase H type-1" evidence="1">
    <location>
        <begin position="213"/>
        <end position="300"/>
    </location>
</feature>